<name>A0A210R1Q1_MIZYE</name>
<gene>
    <name evidence="2" type="ORF">KP79_PYT12935</name>
</gene>
<dbReference type="EMBL" id="NEDP02000791">
    <property type="protein sequence ID" value="OWF54993.1"/>
    <property type="molecule type" value="Genomic_DNA"/>
</dbReference>
<sequence length="261" mass="29663">MQNQLFKQIGPNARKNWPFVGEVVCVQLMGDGIFPVPFLKEASYYDLGSVIVKEALSPLEKLRRRVPGAMAIGRLCDFVRQKDSTFQIKDLKPVPEEKSTLNQNYVFSESNMRNGLKKSITVEVIGCYKQAYPSLPEVSSLTVDLLDKGFHHLTKFYLIHTVYYAKSVRIEVTVGDKTDQYQVNEAIPLGFKLRKYHFGPEGKLTKYKDISDPNWTVTWIEKSKIRTPMDRLPNIPVDHEGQSEDDGYVTLPGARAGTRDS</sequence>
<dbReference type="Pfam" id="PF15668">
    <property type="entry name" value="DUF4663"/>
    <property type="match status" value="1"/>
</dbReference>
<dbReference type="Proteomes" id="UP000242188">
    <property type="component" value="Unassembled WGS sequence"/>
</dbReference>
<evidence type="ECO:0000313" key="3">
    <source>
        <dbReference type="Proteomes" id="UP000242188"/>
    </source>
</evidence>
<keyword evidence="3" id="KW-1185">Reference proteome</keyword>
<dbReference type="OrthoDB" id="9042900at2759"/>
<comment type="caution">
    <text evidence="2">The sequence shown here is derived from an EMBL/GenBank/DDBJ whole genome shotgun (WGS) entry which is preliminary data.</text>
</comment>
<accession>A0A210R1Q1</accession>
<dbReference type="PANTHER" id="PTHR36872:SF1">
    <property type="entry name" value="GENE 5901-RELATED"/>
    <property type="match status" value="1"/>
</dbReference>
<dbReference type="InterPro" id="IPR031366">
    <property type="entry name" value="DUF4663"/>
</dbReference>
<feature type="region of interest" description="Disordered" evidence="1">
    <location>
        <begin position="231"/>
        <end position="261"/>
    </location>
</feature>
<dbReference type="PANTHER" id="PTHR36872">
    <property type="entry name" value="GENE 5901-RELATED"/>
    <property type="match status" value="1"/>
</dbReference>
<proteinExistence type="predicted"/>
<evidence type="ECO:0000256" key="1">
    <source>
        <dbReference type="SAM" id="MobiDB-lite"/>
    </source>
</evidence>
<dbReference type="AlphaFoldDB" id="A0A210R1Q1"/>
<reference evidence="2 3" key="1">
    <citation type="journal article" date="2017" name="Nat. Ecol. Evol.">
        <title>Scallop genome provides insights into evolution of bilaterian karyotype and development.</title>
        <authorList>
            <person name="Wang S."/>
            <person name="Zhang J."/>
            <person name="Jiao W."/>
            <person name="Li J."/>
            <person name="Xun X."/>
            <person name="Sun Y."/>
            <person name="Guo X."/>
            <person name="Huan P."/>
            <person name="Dong B."/>
            <person name="Zhang L."/>
            <person name="Hu X."/>
            <person name="Sun X."/>
            <person name="Wang J."/>
            <person name="Zhao C."/>
            <person name="Wang Y."/>
            <person name="Wang D."/>
            <person name="Huang X."/>
            <person name="Wang R."/>
            <person name="Lv J."/>
            <person name="Li Y."/>
            <person name="Zhang Z."/>
            <person name="Liu B."/>
            <person name="Lu W."/>
            <person name="Hui Y."/>
            <person name="Liang J."/>
            <person name="Zhou Z."/>
            <person name="Hou R."/>
            <person name="Li X."/>
            <person name="Liu Y."/>
            <person name="Li H."/>
            <person name="Ning X."/>
            <person name="Lin Y."/>
            <person name="Zhao L."/>
            <person name="Xing Q."/>
            <person name="Dou J."/>
            <person name="Li Y."/>
            <person name="Mao J."/>
            <person name="Guo H."/>
            <person name="Dou H."/>
            <person name="Li T."/>
            <person name="Mu C."/>
            <person name="Jiang W."/>
            <person name="Fu Q."/>
            <person name="Fu X."/>
            <person name="Miao Y."/>
            <person name="Liu J."/>
            <person name="Yu Q."/>
            <person name="Li R."/>
            <person name="Liao H."/>
            <person name="Li X."/>
            <person name="Kong Y."/>
            <person name="Jiang Z."/>
            <person name="Chourrout D."/>
            <person name="Li R."/>
            <person name="Bao Z."/>
        </authorList>
    </citation>
    <scope>NUCLEOTIDE SEQUENCE [LARGE SCALE GENOMIC DNA]</scope>
    <source>
        <strain evidence="2 3">PY_sf001</strain>
    </source>
</reference>
<evidence type="ECO:0000313" key="2">
    <source>
        <dbReference type="EMBL" id="OWF54993.1"/>
    </source>
</evidence>
<organism evidence="2 3">
    <name type="scientific">Mizuhopecten yessoensis</name>
    <name type="common">Japanese scallop</name>
    <name type="synonym">Patinopecten yessoensis</name>
    <dbReference type="NCBI Taxonomy" id="6573"/>
    <lineage>
        <taxon>Eukaryota</taxon>
        <taxon>Metazoa</taxon>
        <taxon>Spiralia</taxon>
        <taxon>Lophotrochozoa</taxon>
        <taxon>Mollusca</taxon>
        <taxon>Bivalvia</taxon>
        <taxon>Autobranchia</taxon>
        <taxon>Pteriomorphia</taxon>
        <taxon>Pectinida</taxon>
        <taxon>Pectinoidea</taxon>
        <taxon>Pectinidae</taxon>
        <taxon>Mizuhopecten</taxon>
    </lineage>
</organism>
<protein>
    <submittedName>
        <fullName evidence="2">Uncharacterized protein</fullName>
    </submittedName>
</protein>